<dbReference type="RefSeq" id="WP_108223164.1">
    <property type="nucleotide sequence ID" value="NZ_PZZW01000002.1"/>
</dbReference>
<evidence type="ECO:0000313" key="8">
    <source>
        <dbReference type="EMBL" id="PTM80388.1"/>
    </source>
</evidence>
<sequence>MRLREIGAPDAARIAKREGQHKYDHGHVLVLGGPPAQGGAARLAARAALRVGAGLVTLACPPAALAENAARLDAVMLRALAGTEDLERLLADPRLSALCLGPGFGLTDRERDLVAVALDAGRPTVLDADALTLVSRERMLRQRLHPGCVLTPHAGEFRRLFPGTPEDEGSRAAAVREAAAETGAVILLKGAETLVAGPEGLAVHAATGARSAPWLATAGAGDVLAGLIAGLLGRGVREQEAAEAGAWLHVEAARGVGPGLIAEDLPEALPAVFRALGL</sequence>
<feature type="domain" description="YjeF C-terminal" evidence="7">
    <location>
        <begin position="5"/>
        <end position="276"/>
    </location>
</feature>
<dbReference type="NCBIfam" id="TIGR00196">
    <property type="entry name" value="yjeF_cterm"/>
    <property type="match status" value="1"/>
</dbReference>
<keyword evidence="3 6" id="KW-0521">NADP</keyword>
<dbReference type="InterPro" id="IPR029056">
    <property type="entry name" value="Ribokinase-like"/>
</dbReference>
<evidence type="ECO:0000256" key="1">
    <source>
        <dbReference type="ARBA" id="ARBA00022741"/>
    </source>
</evidence>
<dbReference type="InterPro" id="IPR017953">
    <property type="entry name" value="Carbohydrate_kinase_pred_CS"/>
</dbReference>
<keyword evidence="2 6" id="KW-0067">ATP-binding</keyword>
<dbReference type="Gene3D" id="3.40.1190.20">
    <property type="match status" value="1"/>
</dbReference>
<comment type="subunit">
    <text evidence="6">Homotetramer.</text>
</comment>
<evidence type="ECO:0000256" key="6">
    <source>
        <dbReference type="HAMAP-Rule" id="MF_01965"/>
    </source>
</evidence>
<evidence type="ECO:0000256" key="2">
    <source>
        <dbReference type="ARBA" id="ARBA00022840"/>
    </source>
</evidence>
<feature type="binding site" evidence="6">
    <location>
        <position position="221"/>
    </location>
    <ligand>
        <name>AMP</name>
        <dbReference type="ChEBI" id="CHEBI:456215"/>
    </ligand>
</feature>
<dbReference type="InterPro" id="IPR000631">
    <property type="entry name" value="CARKD"/>
</dbReference>
<feature type="binding site" evidence="6">
    <location>
        <position position="222"/>
    </location>
    <ligand>
        <name>(6S)-NADPHX</name>
        <dbReference type="ChEBI" id="CHEBI:64076"/>
    </ligand>
</feature>
<evidence type="ECO:0000256" key="3">
    <source>
        <dbReference type="ARBA" id="ARBA00022857"/>
    </source>
</evidence>
<evidence type="ECO:0000313" key="9">
    <source>
        <dbReference type="Proteomes" id="UP000240800"/>
    </source>
</evidence>
<protein>
    <recommendedName>
        <fullName evidence="6">ADP-dependent (S)-NAD(P)H-hydrate dehydratase</fullName>
        <ecNumber evidence="6">4.2.1.136</ecNumber>
    </recommendedName>
    <alternativeName>
        <fullName evidence="6">ADP-dependent NAD(P)HX dehydratase</fullName>
    </alternativeName>
</protein>
<proteinExistence type="inferred from homology"/>
<feature type="binding site" evidence="6">
    <location>
        <position position="40"/>
    </location>
    <ligand>
        <name>(6S)-NADPHX</name>
        <dbReference type="ChEBI" id="CHEBI:64076"/>
    </ligand>
</feature>
<keyword evidence="4 6" id="KW-0520">NAD</keyword>
<comment type="cofactor">
    <cofactor evidence="6">
        <name>Mg(2+)</name>
        <dbReference type="ChEBI" id="CHEBI:18420"/>
    </cofactor>
</comment>
<gene>
    <name evidence="6" type="primary">nnrD</name>
    <name evidence="8" type="ORF">C8J29_102468</name>
</gene>
<comment type="function">
    <text evidence="6">Catalyzes the dehydration of the S-form of NAD(P)HX at the expense of ADP, which is converted to AMP. Together with NAD(P)HX epimerase, which catalyzes the epimerization of the S- and R-forms, the enzyme allows the repair of both epimers of NAD(P)HX, a damaged form of NAD(P)H that is a result of enzymatic or heat-dependent hydration.</text>
</comment>
<keyword evidence="1 6" id="KW-0547">Nucleotide-binding</keyword>
<dbReference type="CDD" id="cd01171">
    <property type="entry name" value="YXKO-related"/>
    <property type="match status" value="1"/>
</dbReference>
<dbReference type="PANTHER" id="PTHR12592">
    <property type="entry name" value="ATP-DEPENDENT (S)-NAD(P)H-HYDRATE DEHYDRATASE FAMILY MEMBER"/>
    <property type="match status" value="1"/>
</dbReference>
<dbReference type="EMBL" id="PZZW01000002">
    <property type="protein sequence ID" value="PTM80388.1"/>
    <property type="molecule type" value="Genomic_DNA"/>
</dbReference>
<keyword evidence="5 6" id="KW-0456">Lyase</keyword>
<dbReference type="PROSITE" id="PS51383">
    <property type="entry name" value="YJEF_C_3"/>
    <property type="match status" value="1"/>
</dbReference>
<dbReference type="Proteomes" id="UP000240800">
    <property type="component" value="Unassembled WGS sequence"/>
</dbReference>
<evidence type="ECO:0000256" key="5">
    <source>
        <dbReference type="ARBA" id="ARBA00023239"/>
    </source>
</evidence>
<dbReference type="SUPFAM" id="SSF53613">
    <property type="entry name" value="Ribokinase-like"/>
    <property type="match status" value="1"/>
</dbReference>
<keyword evidence="9" id="KW-1185">Reference proteome</keyword>
<feature type="binding site" evidence="6">
    <location>
        <position position="103"/>
    </location>
    <ligand>
        <name>(6S)-NADPHX</name>
        <dbReference type="ChEBI" id="CHEBI:64076"/>
    </ligand>
</feature>
<reference evidence="8 9" key="1">
    <citation type="submission" date="2018-04" db="EMBL/GenBank/DDBJ databases">
        <title>Genomic Encyclopedia of Type Strains, Phase III (KMG-III): the genomes of soil and plant-associated and newly described type strains.</title>
        <authorList>
            <person name="Whitman W."/>
        </authorList>
    </citation>
    <scope>NUCLEOTIDE SEQUENCE [LARGE SCALE GENOMIC DNA]</scope>
    <source>
        <strain evidence="8 9">JA192</strain>
    </source>
</reference>
<name>A0ABX5JE22_9RHOB</name>
<dbReference type="PANTHER" id="PTHR12592:SF0">
    <property type="entry name" value="ATP-DEPENDENT (S)-NAD(P)H-HYDRATE DEHYDRATASE"/>
    <property type="match status" value="1"/>
</dbReference>
<dbReference type="HAMAP" id="MF_01965">
    <property type="entry name" value="NADHX_dehydratase"/>
    <property type="match status" value="1"/>
</dbReference>
<comment type="catalytic activity">
    <reaction evidence="6">
        <text>(6S)-NADPHX + ADP = AMP + phosphate + NADPH + H(+)</text>
        <dbReference type="Rhea" id="RHEA:32235"/>
        <dbReference type="ChEBI" id="CHEBI:15378"/>
        <dbReference type="ChEBI" id="CHEBI:43474"/>
        <dbReference type="ChEBI" id="CHEBI:57783"/>
        <dbReference type="ChEBI" id="CHEBI:64076"/>
        <dbReference type="ChEBI" id="CHEBI:456215"/>
        <dbReference type="ChEBI" id="CHEBI:456216"/>
        <dbReference type="EC" id="4.2.1.136"/>
    </reaction>
</comment>
<accession>A0ABX5JE22</accession>
<evidence type="ECO:0000259" key="7">
    <source>
        <dbReference type="PROSITE" id="PS51383"/>
    </source>
</evidence>
<evidence type="ECO:0000256" key="4">
    <source>
        <dbReference type="ARBA" id="ARBA00023027"/>
    </source>
</evidence>
<dbReference type="Pfam" id="PF01256">
    <property type="entry name" value="Carb_kinase"/>
    <property type="match status" value="1"/>
</dbReference>
<dbReference type="PROSITE" id="PS01050">
    <property type="entry name" value="YJEF_C_2"/>
    <property type="match status" value="1"/>
</dbReference>
<comment type="catalytic activity">
    <reaction evidence="6">
        <text>(6S)-NADHX + ADP = AMP + phosphate + NADH + H(+)</text>
        <dbReference type="Rhea" id="RHEA:32223"/>
        <dbReference type="ChEBI" id="CHEBI:15378"/>
        <dbReference type="ChEBI" id="CHEBI:43474"/>
        <dbReference type="ChEBI" id="CHEBI:57945"/>
        <dbReference type="ChEBI" id="CHEBI:64074"/>
        <dbReference type="ChEBI" id="CHEBI:456215"/>
        <dbReference type="ChEBI" id="CHEBI:456216"/>
        <dbReference type="EC" id="4.2.1.136"/>
    </reaction>
</comment>
<dbReference type="EC" id="4.2.1.136" evidence="6"/>
<comment type="caution">
    <text evidence="8">The sequence shown here is derived from an EMBL/GenBank/DDBJ whole genome shotgun (WGS) entry which is preliminary data.</text>
</comment>
<comment type="similarity">
    <text evidence="6">Belongs to the NnrD/CARKD family.</text>
</comment>
<organism evidence="8 9">
    <name type="scientific">Cereibacter johrii</name>
    <dbReference type="NCBI Taxonomy" id="445629"/>
    <lineage>
        <taxon>Bacteria</taxon>
        <taxon>Pseudomonadati</taxon>
        <taxon>Pseudomonadota</taxon>
        <taxon>Alphaproteobacteria</taxon>
        <taxon>Rhodobacterales</taxon>
        <taxon>Paracoccaceae</taxon>
        <taxon>Cereibacter</taxon>
    </lineage>
</organism>
<feature type="binding site" evidence="6">
    <location>
        <position position="153"/>
    </location>
    <ligand>
        <name>(6S)-NADPHX</name>
        <dbReference type="ChEBI" id="CHEBI:64076"/>
    </ligand>
</feature>
<feature type="binding site" evidence="6">
    <location>
        <begin position="189"/>
        <end position="193"/>
    </location>
    <ligand>
        <name>AMP</name>
        <dbReference type="ChEBI" id="CHEBI:456215"/>
    </ligand>
</feature>